<keyword evidence="6 8" id="KW-0675">Receptor</keyword>
<dbReference type="GO" id="GO:0043025">
    <property type="term" value="C:neuronal cell body"/>
    <property type="evidence" value="ECO:0007669"/>
    <property type="project" value="TreeGrafter"/>
</dbReference>
<dbReference type="Pfam" id="PF08395">
    <property type="entry name" value="7tm_7"/>
    <property type="match status" value="1"/>
</dbReference>
<dbReference type="Proteomes" id="UP001153620">
    <property type="component" value="Chromosome 4"/>
</dbReference>
<evidence type="ECO:0000256" key="8">
    <source>
        <dbReference type="RuleBase" id="RU363108"/>
    </source>
</evidence>
<keyword evidence="2 8" id="KW-1003">Cell membrane</keyword>
<dbReference type="EMBL" id="OU895880">
    <property type="protein sequence ID" value="CAG9810138.1"/>
    <property type="molecule type" value="Genomic_DNA"/>
</dbReference>
<comment type="similarity">
    <text evidence="8">Belongs to the insect chemoreceptor superfamily. Gustatory receptor (GR) family.</text>
</comment>
<sequence length="424" mass="49621">MDKLILKFIARPISTSQSAYTSYLPLHIYGKLFGFGIFSINPKNYTTKFKIQDFFYAVLSIILNGFIICVYWKIFTKPNFIQSTVKFHSTVTLTTPLVMFCQYLAYTAIMILSVVKRHELCMILRKIKKIDLDLEDFRVRFDYHSEMCHIRKIILIIISVIITMMALTHISEKFYDIHIDFKYDIYLFWILNCGVILLLGFCTVAIGIRNRFIGVNKCISTLNFSSKVPPSMIIKNLRKLADIHMQIVETIVIINRTFSIAMLSYFTLAFYWCCILLFIFMKTPGFLWRKYYMFLISKAIINSFMFGLLVAVIWSAAKAKNEGRKAAIILYKIKNDIDDQEVAEKITAFIDQVKFTSTKFSCGLFTFDWKLLFKFLSAAIMYFVILMQFESSIHKYDNINIQFDKFVENFTRIIEGRVNGSENY</sequence>
<evidence type="ECO:0000256" key="1">
    <source>
        <dbReference type="ARBA" id="ARBA00004651"/>
    </source>
</evidence>
<dbReference type="GO" id="GO:0030425">
    <property type="term" value="C:dendrite"/>
    <property type="evidence" value="ECO:0007669"/>
    <property type="project" value="TreeGrafter"/>
</dbReference>
<keyword evidence="3 8" id="KW-0812">Transmembrane</keyword>
<comment type="function">
    <text evidence="8">Gustatory receptor which mediates acceptance or avoidance behavior, depending on its substrates.</text>
</comment>
<dbReference type="AlphaFoldDB" id="A0A9N9S7G1"/>
<evidence type="ECO:0000256" key="3">
    <source>
        <dbReference type="ARBA" id="ARBA00022692"/>
    </source>
</evidence>
<reference evidence="9" key="2">
    <citation type="submission" date="2022-10" db="EMBL/GenBank/DDBJ databases">
        <authorList>
            <consortium name="ENA_rothamsted_submissions"/>
            <consortium name="culmorum"/>
            <person name="King R."/>
        </authorList>
    </citation>
    <scope>NUCLEOTIDE SEQUENCE</scope>
</reference>
<dbReference type="GO" id="GO:0030424">
    <property type="term" value="C:axon"/>
    <property type="evidence" value="ECO:0007669"/>
    <property type="project" value="TreeGrafter"/>
</dbReference>
<reference evidence="9" key="1">
    <citation type="submission" date="2022-01" db="EMBL/GenBank/DDBJ databases">
        <authorList>
            <person name="King R."/>
        </authorList>
    </citation>
    <scope>NUCLEOTIDE SEQUENCE</scope>
</reference>
<dbReference type="GO" id="GO:0007165">
    <property type="term" value="P:signal transduction"/>
    <property type="evidence" value="ECO:0007669"/>
    <property type="project" value="UniProtKB-KW"/>
</dbReference>
<feature type="transmembrane region" description="Helical" evidence="8">
    <location>
        <begin position="20"/>
        <end position="42"/>
    </location>
</feature>
<accession>A0A9N9S7G1</accession>
<evidence type="ECO:0000256" key="4">
    <source>
        <dbReference type="ARBA" id="ARBA00022989"/>
    </source>
</evidence>
<proteinExistence type="inferred from homology"/>
<comment type="subcellular location">
    <subcellularLocation>
        <location evidence="1 8">Cell membrane</location>
        <topology evidence="1 8">Multi-pass membrane protein</topology>
    </subcellularLocation>
</comment>
<protein>
    <recommendedName>
        <fullName evidence="8">Gustatory receptor</fullName>
    </recommendedName>
</protein>
<dbReference type="GO" id="GO:0050909">
    <property type="term" value="P:sensory perception of taste"/>
    <property type="evidence" value="ECO:0007669"/>
    <property type="project" value="InterPro"/>
</dbReference>
<keyword evidence="5 8" id="KW-0472">Membrane</keyword>
<feature type="transmembrane region" description="Helical" evidence="8">
    <location>
        <begin position="371"/>
        <end position="389"/>
    </location>
</feature>
<gene>
    <name evidence="9" type="ORF">CHIRRI_LOCUS12955</name>
</gene>
<feature type="transmembrane region" description="Helical" evidence="8">
    <location>
        <begin position="153"/>
        <end position="171"/>
    </location>
</feature>
<comment type="caution">
    <text evidence="8">Lacks conserved residue(s) required for the propagation of feature annotation.</text>
</comment>
<keyword evidence="7 8" id="KW-0807">Transducer</keyword>
<evidence type="ECO:0000256" key="5">
    <source>
        <dbReference type="ARBA" id="ARBA00023136"/>
    </source>
</evidence>
<feature type="transmembrane region" description="Helical" evidence="8">
    <location>
        <begin position="260"/>
        <end position="280"/>
    </location>
</feature>
<keyword evidence="10" id="KW-1185">Reference proteome</keyword>
<feature type="transmembrane region" description="Helical" evidence="8">
    <location>
        <begin position="94"/>
        <end position="115"/>
    </location>
</feature>
<feature type="transmembrane region" description="Helical" evidence="8">
    <location>
        <begin position="54"/>
        <end position="74"/>
    </location>
</feature>
<evidence type="ECO:0000256" key="6">
    <source>
        <dbReference type="ARBA" id="ARBA00023170"/>
    </source>
</evidence>
<evidence type="ECO:0000256" key="7">
    <source>
        <dbReference type="ARBA" id="ARBA00023224"/>
    </source>
</evidence>
<dbReference type="OrthoDB" id="6366728at2759"/>
<dbReference type="GO" id="GO:0005886">
    <property type="term" value="C:plasma membrane"/>
    <property type="evidence" value="ECO:0007669"/>
    <property type="project" value="UniProtKB-SubCell"/>
</dbReference>
<dbReference type="PANTHER" id="PTHR21143">
    <property type="entry name" value="INVERTEBRATE GUSTATORY RECEPTOR"/>
    <property type="match status" value="1"/>
</dbReference>
<keyword evidence="4 8" id="KW-1133">Transmembrane helix</keyword>
<dbReference type="GO" id="GO:0008049">
    <property type="term" value="P:male courtship behavior"/>
    <property type="evidence" value="ECO:0007669"/>
    <property type="project" value="TreeGrafter"/>
</dbReference>
<dbReference type="InterPro" id="IPR013604">
    <property type="entry name" value="7TM_chemorcpt"/>
</dbReference>
<organism evidence="9 10">
    <name type="scientific">Chironomus riparius</name>
    <dbReference type="NCBI Taxonomy" id="315576"/>
    <lineage>
        <taxon>Eukaryota</taxon>
        <taxon>Metazoa</taxon>
        <taxon>Ecdysozoa</taxon>
        <taxon>Arthropoda</taxon>
        <taxon>Hexapoda</taxon>
        <taxon>Insecta</taxon>
        <taxon>Pterygota</taxon>
        <taxon>Neoptera</taxon>
        <taxon>Endopterygota</taxon>
        <taxon>Diptera</taxon>
        <taxon>Nematocera</taxon>
        <taxon>Chironomoidea</taxon>
        <taxon>Chironomidae</taxon>
        <taxon>Chironominae</taxon>
        <taxon>Chironomus</taxon>
    </lineage>
</organism>
<dbReference type="PANTHER" id="PTHR21143:SF104">
    <property type="entry name" value="GUSTATORY RECEPTOR 8A-RELATED"/>
    <property type="match status" value="1"/>
</dbReference>
<name>A0A9N9S7G1_9DIPT</name>
<evidence type="ECO:0000313" key="10">
    <source>
        <dbReference type="Proteomes" id="UP001153620"/>
    </source>
</evidence>
<feature type="transmembrane region" description="Helical" evidence="8">
    <location>
        <begin position="186"/>
        <end position="208"/>
    </location>
</feature>
<feature type="transmembrane region" description="Helical" evidence="8">
    <location>
        <begin position="292"/>
        <end position="317"/>
    </location>
</feature>
<evidence type="ECO:0000256" key="2">
    <source>
        <dbReference type="ARBA" id="ARBA00022475"/>
    </source>
</evidence>
<evidence type="ECO:0000313" key="9">
    <source>
        <dbReference type="EMBL" id="CAG9810138.1"/>
    </source>
</evidence>
<dbReference type="GO" id="GO:0007635">
    <property type="term" value="P:chemosensory behavior"/>
    <property type="evidence" value="ECO:0007669"/>
    <property type="project" value="TreeGrafter"/>
</dbReference>